<dbReference type="GO" id="GO:0008801">
    <property type="term" value="F:beta-phosphoglucomutase activity"/>
    <property type="evidence" value="ECO:0007669"/>
    <property type="project" value="InterPro"/>
</dbReference>
<dbReference type="PANTHER" id="PTHR43481">
    <property type="entry name" value="FRUCTOSE-1-PHOSPHATE PHOSPHATASE"/>
    <property type="match status" value="1"/>
</dbReference>
<feature type="binding site" evidence="3">
    <location>
        <position position="146"/>
    </location>
    <ligand>
        <name>substrate</name>
    </ligand>
</feature>
<evidence type="ECO:0000256" key="2">
    <source>
        <dbReference type="PIRSR" id="PIRSR610972-1"/>
    </source>
</evidence>
<dbReference type="GO" id="GO:0050308">
    <property type="term" value="F:sugar-phosphatase activity"/>
    <property type="evidence" value="ECO:0007669"/>
    <property type="project" value="TreeGrafter"/>
</dbReference>
<dbReference type="RefSeq" id="WP_003564296.1">
    <property type="nucleotide sequence ID" value="NZ_BAYM01000080.1"/>
</dbReference>
<feature type="binding site" evidence="4">
    <location>
        <position position="8"/>
    </location>
    <ligand>
        <name>Mg(2+)</name>
        <dbReference type="ChEBI" id="CHEBI:18420"/>
    </ligand>
</feature>
<evidence type="ECO:0000256" key="4">
    <source>
        <dbReference type="PIRSR" id="PIRSR610972-3"/>
    </source>
</evidence>
<feature type="binding site" evidence="4">
    <location>
        <position position="170"/>
    </location>
    <ligand>
        <name>Mg(2+)</name>
        <dbReference type="ChEBI" id="CHEBI:18420"/>
    </ligand>
</feature>
<evidence type="ECO:0000313" key="7">
    <source>
        <dbReference type="Proteomes" id="UP000032552"/>
    </source>
</evidence>
<dbReference type="InterPro" id="IPR006439">
    <property type="entry name" value="HAD-SF_hydro_IA"/>
</dbReference>
<keyword evidence="4" id="KW-0479">Metal-binding</keyword>
<feature type="binding site" evidence="3">
    <location>
        <position position="51"/>
    </location>
    <ligand>
        <name>substrate</name>
    </ligand>
</feature>
<dbReference type="InterPro" id="IPR036412">
    <property type="entry name" value="HAD-like_sf"/>
</dbReference>
<feature type="binding site" evidence="4">
    <location>
        <position position="171"/>
    </location>
    <ligand>
        <name>Mg(2+)</name>
        <dbReference type="ChEBI" id="CHEBI:18420"/>
    </ligand>
</feature>
<dbReference type="SUPFAM" id="SSF56784">
    <property type="entry name" value="HAD-like"/>
    <property type="match status" value="1"/>
</dbReference>
<dbReference type="PRINTS" id="PR00413">
    <property type="entry name" value="HADHALOGNASE"/>
</dbReference>
<dbReference type="NCBIfam" id="TIGR01509">
    <property type="entry name" value="HAD-SF-IA-v3"/>
    <property type="match status" value="1"/>
</dbReference>
<evidence type="ECO:0000256" key="3">
    <source>
        <dbReference type="PIRSR" id="PIRSR610972-2"/>
    </source>
</evidence>
<dbReference type="Gene3D" id="3.40.50.1000">
    <property type="entry name" value="HAD superfamily/HAD-like"/>
    <property type="match status" value="1"/>
</dbReference>
<feature type="binding site" evidence="3">
    <location>
        <begin position="43"/>
        <end position="48"/>
    </location>
    <ligand>
        <name>substrate</name>
    </ligand>
</feature>
<proteinExistence type="inferred from homology"/>
<reference evidence="7" key="1">
    <citation type="submission" date="2014-05" db="EMBL/GenBank/DDBJ databases">
        <title>Whole genome sequencing of Lactobacillus casei NRIC0644.</title>
        <authorList>
            <person name="Atarashi H."/>
            <person name="Yoshida Y."/>
            <person name="Fujimura S."/>
            <person name="Tanaka N."/>
            <person name="Shiwa Y."/>
            <person name="Yoshikawa H."/>
            <person name="Okada S."/>
            <person name="Nakagawa J."/>
        </authorList>
    </citation>
    <scope>NUCLEOTIDE SEQUENCE [LARGE SCALE GENOMIC DNA]</scope>
    <source>
        <strain evidence="7">NRIC0644</strain>
    </source>
</reference>
<dbReference type="SFLD" id="SFLDG01135">
    <property type="entry name" value="C1.5.6:_HAD__Beta-PGM__Phospha"/>
    <property type="match status" value="1"/>
</dbReference>
<dbReference type="Pfam" id="PF00702">
    <property type="entry name" value="Hydrolase"/>
    <property type="match status" value="1"/>
</dbReference>
<feature type="active site" description="Nucleophile" evidence="2">
    <location>
        <position position="8"/>
    </location>
</feature>
<dbReference type="CDD" id="cd02598">
    <property type="entry name" value="HAD_BPGM"/>
    <property type="match status" value="1"/>
</dbReference>
<dbReference type="InterPro" id="IPR051806">
    <property type="entry name" value="HAD-like_SPP"/>
</dbReference>
<evidence type="ECO:0000256" key="1">
    <source>
        <dbReference type="ARBA" id="ARBA00006171"/>
    </source>
</evidence>
<dbReference type="Gene3D" id="1.10.150.240">
    <property type="entry name" value="Putative phosphatase, domain 2"/>
    <property type="match status" value="1"/>
</dbReference>
<dbReference type="GO" id="GO:0000287">
    <property type="term" value="F:magnesium ion binding"/>
    <property type="evidence" value="ECO:0007669"/>
    <property type="project" value="InterPro"/>
</dbReference>
<keyword evidence="4" id="KW-0460">Magnesium</keyword>
<feature type="binding site" evidence="3">
    <location>
        <begin position="115"/>
        <end position="119"/>
    </location>
    <ligand>
        <name>substrate</name>
    </ligand>
</feature>
<dbReference type="NCBIfam" id="TIGR02009">
    <property type="entry name" value="PGMB-YQAB-SF"/>
    <property type="match status" value="1"/>
</dbReference>
<dbReference type="InterPro" id="IPR010972">
    <property type="entry name" value="Beta-PGM"/>
</dbReference>
<dbReference type="Proteomes" id="UP000032552">
    <property type="component" value="Unassembled WGS sequence"/>
</dbReference>
<dbReference type="AlphaFoldDB" id="A0A0C9PWM8"/>
<feature type="binding site" evidence="3">
    <location>
        <begin position="8"/>
        <end position="10"/>
    </location>
    <ligand>
        <name>substrate</name>
    </ligand>
</feature>
<dbReference type="GO" id="GO:0005975">
    <property type="term" value="P:carbohydrate metabolic process"/>
    <property type="evidence" value="ECO:0007669"/>
    <property type="project" value="InterPro"/>
</dbReference>
<comment type="similarity">
    <text evidence="1">Belongs to the HAD-like hydrolase superfamily. CbbY/CbbZ/Gph/YieH family.</text>
</comment>
<organism evidence="6 7">
    <name type="scientific">Lacticaseibacillus paracasei NRIC 0644</name>
    <dbReference type="NCBI Taxonomy" id="1435038"/>
    <lineage>
        <taxon>Bacteria</taxon>
        <taxon>Bacillati</taxon>
        <taxon>Bacillota</taxon>
        <taxon>Bacilli</taxon>
        <taxon>Lactobacillales</taxon>
        <taxon>Lactobacillaceae</taxon>
        <taxon>Lacticaseibacillus</taxon>
    </lineage>
</organism>
<comment type="caution">
    <text evidence="6">The sequence shown here is derived from an EMBL/GenBank/DDBJ whole genome shotgun (WGS) entry which is preliminary data.</text>
</comment>
<dbReference type="InterPro" id="IPR023214">
    <property type="entry name" value="HAD_sf"/>
</dbReference>
<gene>
    <name evidence="6" type="ORF">LC0644_1093</name>
</gene>
<name>A0A0C9PWM8_LACPA</name>
<evidence type="ECO:0000256" key="5">
    <source>
        <dbReference type="PIRSR" id="PIRSR610972-4"/>
    </source>
</evidence>
<feature type="binding site" evidence="3">
    <location>
        <position position="24"/>
    </location>
    <ligand>
        <name>substrate</name>
    </ligand>
</feature>
<dbReference type="EMBL" id="BAYM01000080">
    <property type="protein sequence ID" value="GAN36504.1"/>
    <property type="molecule type" value="Genomic_DNA"/>
</dbReference>
<feature type="site" description="Important for catalytic activity and assists the phosphoryl transfer reaction to Asp8 by balancing charge and orienting the reacting groups" evidence="5">
    <location>
        <position position="115"/>
    </location>
</feature>
<dbReference type="GeneID" id="57089630"/>
<dbReference type="PANTHER" id="PTHR43481:SF4">
    <property type="entry name" value="GLYCEROL-1-PHOSPHATE PHOSPHOHYDROLASE 1-RELATED"/>
    <property type="match status" value="1"/>
</dbReference>
<feature type="site" description="Important for catalytic activity and assists the phosphoryl transfer reaction to Asp8 by balancing charge and orienting the reacting groups" evidence="5">
    <location>
        <position position="146"/>
    </location>
</feature>
<accession>A0A0C9PWM8</accession>
<dbReference type="NCBIfam" id="TIGR01990">
    <property type="entry name" value="bPGM"/>
    <property type="match status" value="1"/>
</dbReference>
<dbReference type="InterPro" id="IPR010976">
    <property type="entry name" value="B-phosphoglucomutase_hydrolase"/>
</dbReference>
<feature type="binding site" evidence="4">
    <location>
        <position position="10"/>
    </location>
    <ligand>
        <name>Mg(2+)</name>
        <dbReference type="ChEBI" id="CHEBI:18420"/>
    </ligand>
</feature>
<comment type="cofactor">
    <cofactor evidence="4">
        <name>Mg(2+)</name>
        <dbReference type="ChEBI" id="CHEBI:18420"/>
    </cofactor>
    <text evidence="4">Binds 2 magnesium ions per subunit.</text>
</comment>
<protein>
    <submittedName>
        <fullName evidence="6">Beta-phosphoglucomutase</fullName>
    </submittedName>
</protein>
<feature type="binding site" evidence="3">
    <location>
        <position position="77"/>
    </location>
    <ligand>
        <name>substrate</name>
    </ligand>
</feature>
<dbReference type="SFLD" id="SFLDG01129">
    <property type="entry name" value="C1.5:_HAD__Beta-PGM__Phosphata"/>
    <property type="match status" value="1"/>
</dbReference>
<feature type="active site" description="Proton donor/acceptor" evidence="2">
    <location>
        <position position="10"/>
    </location>
</feature>
<dbReference type="InterPro" id="IPR023198">
    <property type="entry name" value="PGP-like_dom2"/>
</dbReference>
<dbReference type="SFLD" id="SFLDS00003">
    <property type="entry name" value="Haloacid_Dehalogenase"/>
    <property type="match status" value="1"/>
</dbReference>
<sequence>MLKGFIFDLDGVVTDSAKYHLAAWGELAKQLGITLPATANEALRGRSRMDSLAIILGYGDQQKQYTEVEKENLADEKNRRYLQLIANMTPADILPGISQLLSDAKARHLKLAIASASKNAPTILRQLKLFDQFDAIVDPASLHRGKPDPEIFIKAQNLLQLQADEVVSFEDASAGIAAINAAGQFSVGIGDAKALAAADYFVANTGLLRLKSITTAFTKWQNALNKKGDG</sequence>
<evidence type="ECO:0000313" key="6">
    <source>
        <dbReference type="EMBL" id="GAN36504.1"/>
    </source>
</evidence>